<dbReference type="PROSITE" id="PS50835">
    <property type="entry name" value="IG_LIKE"/>
    <property type="match status" value="2"/>
</dbReference>
<keyword evidence="15" id="KW-1185">Reference proteome</keyword>
<dbReference type="EnsemblMetazoa" id="ISCW000260-RA">
    <property type="protein sequence ID" value="ISCW000260-PA"/>
    <property type="gene ID" value="ISCW000260"/>
</dbReference>
<evidence type="ECO:0000259" key="12">
    <source>
        <dbReference type="PROSITE" id="PS50853"/>
    </source>
</evidence>
<dbReference type="InterPro" id="IPR013783">
    <property type="entry name" value="Ig-like_fold"/>
</dbReference>
<feature type="domain" description="Ig-like" evidence="11">
    <location>
        <begin position="114"/>
        <end position="205"/>
    </location>
</feature>
<dbReference type="EMBL" id="ABJB010949477">
    <property type="status" value="NOT_ANNOTATED_CDS"/>
    <property type="molecule type" value="Genomic_DNA"/>
</dbReference>
<feature type="chain" id="PRO_5014567873" evidence="10">
    <location>
        <begin position="33"/>
        <end position="466"/>
    </location>
</feature>
<dbReference type="SUPFAM" id="SSF48726">
    <property type="entry name" value="Immunoglobulin"/>
    <property type="match status" value="2"/>
</dbReference>
<dbReference type="VEuPathDB" id="VectorBase:ISCW000260"/>
<evidence type="ECO:0000256" key="4">
    <source>
        <dbReference type="ARBA" id="ARBA00023136"/>
    </source>
</evidence>
<evidence type="ECO:0000259" key="11">
    <source>
        <dbReference type="PROSITE" id="PS50835"/>
    </source>
</evidence>
<evidence type="ECO:0000313" key="13">
    <source>
        <dbReference type="EMBL" id="EEC00671.1"/>
    </source>
</evidence>
<dbReference type="InParanoid" id="B7P249"/>
<dbReference type="FunFam" id="2.60.40.10:FF:000357">
    <property type="entry name" value="Fc receptor like 1"/>
    <property type="match status" value="1"/>
</dbReference>
<dbReference type="GO" id="GO:0070593">
    <property type="term" value="P:dendrite self-avoidance"/>
    <property type="evidence" value="ECO:0000318"/>
    <property type="project" value="GO_Central"/>
</dbReference>
<feature type="domain" description="Fibronectin type-III" evidence="12">
    <location>
        <begin position="169"/>
        <end position="262"/>
    </location>
</feature>
<keyword evidence="9" id="KW-1133">Transmembrane helix</keyword>
<dbReference type="InterPro" id="IPR003598">
    <property type="entry name" value="Ig_sub2"/>
</dbReference>
<evidence type="ECO:0000256" key="8">
    <source>
        <dbReference type="SAM" id="MobiDB-lite"/>
    </source>
</evidence>
<dbReference type="OrthoDB" id="5982258at2759"/>
<dbReference type="VEuPathDB" id="VectorBase:ISCP_030524"/>
<evidence type="ECO:0000256" key="1">
    <source>
        <dbReference type="ARBA" id="ARBA00004236"/>
    </source>
</evidence>
<keyword evidence="6" id="KW-0325">Glycoprotein</keyword>
<keyword evidence="3 10" id="KW-0732">Signal</keyword>
<dbReference type="Pfam" id="PF13927">
    <property type="entry name" value="Ig_3"/>
    <property type="match status" value="1"/>
</dbReference>
<evidence type="ECO:0000313" key="15">
    <source>
        <dbReference type="Proteomes" id="UP000001555"/>
    </source>
</evidence>
<accession>B7P249</accession>
<comment type="subcellular location">
    <subcellularLocation>
        <location evidence="1">Cell membrane</location>
    </subcellularLocation>
</comment>
<protein>
    <submittedName>
        <fullName evidence="13 14">Uncharacterized protein</fullName>
    </submittedName>
</protein>
<dbReference type="SMART" id="SM00409">
    <property type="entry name" value="IG"/>
    <property type="match status" value="2"/>
</dbReference>
<dbReference type="GO" id="GO:0007156">
    <property type="term" value="P:homophilic cell adhesion via plasma membrane adhesion molecules"/>
    <property type="evidence" value="ECO:0000318"/>
    <property type="project" value="GO_Central"/>
</dbReference>
<dbReference type="InterPro" id="IPR036179">
    <property type="entry name" value="Ig-like_dom_sf"/>
</dbReference>
<dbReference type="SMART" id="SM00408">
    <property type="entry name" value="IGc2"/>
    <property type="match status" value="2"/>
</dbReference>
<evidence type="ECO:0000313" key="14">
    <source>
        <dbReference type="EnsemblMetazoa" id="ISCW000260-PA"/>
    </source>
</evidence>
<dbReference type="AlphaFoldDB" id="B7P249"/>
<keyword evidence="2" id="KW-1003">Cell membrane</keyword>
<dbReference type="FunFam" id="2.60.40.10:FF:000410">
    <property type="entry name" value="Down syndrome cell adhesion molecule, isoform H"/>
    <property type="match status" value="1"/>
</dbReference>
<keyword evidence="9" id="KW-0812">Transmembrane</keyword>
<feature type="domain" description="Ig-like" evidence="11">
    <location>
        <begin position="36"/>
        <end position="107"/>
    </location>
</feature>
<evidence type="ECO:0000256" key="7">
    <source>
        <dbReference type="ARBA" id="ARBA00023319"/>
    </source>
</evidence>
<evidence type="ECO:0000256" key="9">
    <source>
        <dbReference type="SAM" id="Phobius"/>
    </source>
</evidence>
<dbReference type="EMBL" id="ABJB010789859">
    <property type="status" value="NOT_ANNOTATED_CDS"/>
    <property type="molecule type" value="Genomic_DNA"/>
</dbReference>
<dbReference type="PANTHER" id="PTHR10075">
    <property type="entry name" value="BASIGIN RELATED"/>
    <property type="match status" value="1"/>
</dbReference>
<dbReference type="InterPro" id="IPR003599">
    <property type="entry name" value="Ig_sub"/>
</dbReference>
<reference evidence="14" key="2">
    <citation type="submission" date="2020-05" db="UniProtKB">
        <authorList>
            <consortium name="EnsemblMetazoa"/>
        </authorList>
    </citation>
    <scope>IDENTIFICATION</scope>
    <source>
        <strain evidence="14">wikel</strain>
    </source>
</reference>
<dbReference type="GO" id="GO:0098632">
    <property type="term" value="F:cell-cell adhesion mediator activity"/>
    <property type="evidence" value="ECO:0000318"/>
    <property type="project" value="GO_Central"/>
</dbReference>
<dbReference type="SMART" id="SM00406">
    <property type="entry name" value="IGv"/>
    <property type="match status" value="1"/>
</dbReference>
<dbReference type="InterPro" id="IPR036116">
    <property type="entry name" value="FN3_sf"/>
</dbReference>
<evidence type="ECO:0000256" key="3">
    <source>
        <dbReference type="ARBA" id="ARBA00022729"/>
    </source>
</evidence>
<dbReference type="InterPro" id="IPR007110">
    <property type="entry name" value="Ig-like_dom"/>
</dbReference>
<sequence length="466" mass="51142">MGVVVSTRMTTKAAGVFVLLVLLRCCVGISSALEAPEMHKMYVDSNLNLGEKVDLMCSLKRGSLPVTFTCPVQGKSILVVDKIAREHIGNYTCSVRNPAGSDSYTVKLYVDVKPSWTNEPQDTSASTSSNVVMHCNAFGYPIPSVQWSRETDGKDFELIRVGDRYNMAPNGSLQIRSVRTDDAGHYRCDVNNGHGNGLSKVIALSISSQSRKLTLITVPGSETSVYLSDLLPGTAYGGYLLSENRVGMSGPSTPLHFTTSEEEYVLDYRARGGPWRSIYFPSHTRSMCLESLDRKTPYEVTLAAYNMHGRGQPSDPVSFATTSEEPASMSNGTATGFNLLEAKVLVPVVASLVIIVSSVAVAYVFYKKIVSKKADPPIIYQSTTLRKPSWADREYATIARTTIRRRVVEEAYDVPWDMEEGAEPAPQIFEDCYTLLKKKTPPDEQRRVLHDTACGGVPEPPPKQGL</sequence>
<keyword evidence="5" id="KW-1015">Disulfide bond</keyword>
<dbReference type="InterPro" id="IPR013106">
    <property type="entry name" value="Ig_V-set"/>
</dbReference>
<proteinExistence type="predicted"/>
<organism>
    <name type="scientific">Ixodes scapularis</name>
    <name type="common">Black-legged tick</name>
    <name type="synonym">Deer tick</name>
    <dbReference type="NCBI Taxonomy" id="6945"/>
    <lineage>
        <taxon>Eukaryota</taxon>
        <taxon>Metazoa</taxon>
        <taxon>Ecdysozoa</taxon>
        <taxon>Arthropoda</taxon>
        <taxon>Chelicerata</taxon>
        <taxon>Arachnida</taxon>
        <taxon>Acari</taxon>
        <taxon>Parasitiformes</taxon>
        <taxon>Ixodida</taxon>
        <taxon>Ixodoidea</taxon>
        <taxon>Ixodidae</taxon>
        <taxon>Ixodinae</taxon>
        <taxon>Ixodes</taxon>
    </lineage>
</organism>
<dbReference type="CDD" id="cd00063">
    <property type="entry name" value="FN3"/>
    <property type="match status" value="2"/>
</dbReference>
<dbReference type="GO" id="GO:0007411">
    <property type="term" value="P:axon guidance"/>
    <property type="evidence" value="ECO:0000318"/>
    <property type="project" value="GO_Central"/>
</dbReference>
<dbReference type="VEuPathDB" id="VectorBase:ISCI000260"/>
<evidence type="ECO:0000256" key="5">
    <source>
        <dbReference type="ARBA" id="ARBA00023157"/>
    </source>
</evidence>
<dbReference type="EMBL" id="ABJB010201788">
    <property type="status" value="NOT_ANNOTATED_CDS"/>
    <property type="molecule type" value="Genomic_DNA"/>
</dbReference>
<evidence type="ECO:0000256" key="2">
    <source>
        <dbReference type="ARBA" id="ARBA00022475"/>
    </source>
</evidence>
<feature type="signal peptide" evidence="10">
    <location>
        <begin position="1"/>
        <end position="32"/>
    </location>
</feature>
<reference evidence="13 15" key="1">
    <citation type="submission" date="2008-03" db="EMBL/GenBank/DDBJ databases">
        <title>Annotation of Ixodes scapularis.</title>
        <authorList>
            <consortium name="Ixodes scapularis Genome Project Consortium"/>
            <person name="Caler E."/>
            <person name="Hannick L.I."/>
            <person name="Bidwell S."/>
            <person name="Joardar V."/>
            <person name="Thiagarajan M."/>
            <person name="Amedeo P."/>
            <person name="Galinsky K.J."/>
            <person name="Schobel S."/>
            <person name="Inman J."/>
            <person name="Hostetler J."/>
            <person name="Miller J."/>
            <person name="Hammond M."/>
            <person name="Megy K."/>
            <person name="Lawson D."/>
            <person name="Kodira C."/>
            <person name="Sutton G."/>
            <person name="Meyer J."/>
            <person name="Hill C.A."/>
            <person name="Birren B."/>
            <person name="Nene V."/>
            <person name="Collins F."/>
            <person name="Alarcon-Chaidez F."/>
            <person name="Wikel S."/>
            <person name="Strausberg R."/>
        </authorList>
    </citation>
    <scope>NUCLEOTIDE SEQUENCE [LARGE SCALE GENOMIC DNA]</scope>
    <source>
        <strain evidence="15">Wikel</strain>
        <strain evidence="13">Wikel colony</strain>
    </source>
</reference>
<name>B7P249_IXOSC</name>
<feature type="region of interest" description="Disordered" evidence="8">
    <location>
        <begin position="442"/>
        <end position="466"/>
    </location>
</feature>
<evidence type="ECO:0000256" key="6">
    <source>
        <dbReference type="ARBA" id="ARBA00023180"/>
    </source>
</evidence>
<gene>
    <name evidence="13" type="ORF">IscW_ISCW000260</name>
</gene>
<dbReference type="EMBL" id="ABJB010860097">
    <property type="status" value="NOT_ANNOTATED_CDS"/>
    <property type="molecule type" value="Genomic_DNA"/>
</dbReference>
<keyword evidence="4 9" id="KW-0472">Membrane</keyword>
<dbReference type="GO" id="GO:0030424">
    <property type="term" value="C:axon"/>
    <property type="evidence" value="ECO:0000318"/>
    <property type="project" value="GO_Central"/>
</dbReference>
<dbReference type="GO" id="GO:0005886">
    <property type="term" value="C:plasma membrane"/>
    <property type="evidence" value="ECO:0000318"/>
    <property type="project" value="GO_Central"/>
</dbReference>
<dbReference type="PaxDb" id="6945-B7P249"/>
<dbReference type="FunFam" id="2.60.40.10:FF:004887">
    <property type="match status" value="1"/>
</dbReference>
<dbReference type="PANTHER" id="PTHR10075:SF100">
    <property type="entry name" value="FASCICLIN-2"/>
    <property type="match status" value="1"/>
</dbReference>
<dbReference type="Proteomes" id="UP000001555">
    <property type="component" value="Unassembled WGS sequence"/>
</dbReference>
<keyword evidence="7" id="KW-0393">Immunoglobulin domain</keyword>
<dbReference type="SUPFAM" id="SSF49265">
    <property type="entry name" value="Fibronectin type III"/>
    <property type="match status" value="1"/>
</dbReference>
<feature type="transmembrane region" description="Helical" evidence="9">
    <location>
        <begin position="344"/>
        <end position="366"/>
    </location>
</feature>
<dbReference type="EMBL" id="DS620274">
    <property type="protein sequence ID" value="EEC00671.1"/>
    <property type="molecule type" value="Genomic_DNA"/>
</dbReference>
<dbReference type="HOGENOM" id="CLU_587003_0_0_1"/>
<dbReference type="InterPro" id="IPR003961">
    <property type="entry name" value="FN3_dom"/>
</dbReference>
<evidence type="ECO:0000256" key="10">
    <source>
        <dbReference type="SAM" id="SignalP"/>
    </source>
</evidence>
<dbReference type="Gene3D" id="2.60.40.10">
    <property type="entry name" value="Immunoglobulins"/>
    <property type="match status" value="4"/>
</dbReference>
<dbReference type="EMBL" id="ABJB010055358">
    <property type="status" value="NOT_ANNOTATED_CDS"/>
    <property type="molecule type" value="Genomic_DNA"/>
</dbReference>
<dbReference type="PROSITE" id="PS50853">
    <property type="entry name" value="FN3"/>
    <property type="match status" value="1"/>
</dbReference>